<accession>A0A8X6Q3C0</accession>
<evidence type="ECO:0000256" key="1">
    <source>
        <dbReference type="SAM" id="MobiDB-lite"/>
    </source>
</evidence>
<gene>
    <name evidence="2" type="ORF">NPIL_80051</name>
</gene>
<proteinExistence type="predicted"/>
<keyword evidence="3" id="KW-1185">Reference proteome</keyword>
<feature type="region of interest" description="Disordered" evidence="1">
    <location>
        <begin position="130"/>
        <end position="153"/>
    </location>
</feature>
<name>A0A8X6Q3C0_NEPPI</name>
<organism evidence="2 3">
    <name type="scientific">Nephila pilipes</name>
    <name type="common">Giant wood spider</name>
    <name type="synonym">Nephila maculata</name>
    <dbReference type="NCBI Taxonomy" id="299642"/>
    <lineage>
        <taxon>Eukaryota</taxon>
        <taxon>Metazoa</taxon>
        <taxon>Ecdysozoa</taxon>
        <taxon>Arthropoda</taxon>
        <taxon>Chelicerata</taxon>
        <taxon>Arachnida</taxon>
        <taxon>Araneae</taxon>
        <taxon>Araneomorphae</taxon>
        <taxon>Entelegynae</taxon>
        <taxon>Araneoidea</taxon>
        <taxon>Nephilidae</taxon>
        <taxon>Nephila</taxon>
    </lineage>
</organism>
<dbReference type="AlphaFoldDB" id="A0A8X6Q3C0"/>
<comment type="caution">
    <text evidence="2">The sequence shown here is derived from an EMBL/GenBank/DDBJ whole genome shotgun (WGS) entry which is preliminary data.</text>
</comment>
<evidence type="ECO:0000313" key="2">
    <source>
        <dbReference type="EMBL" id="GFT99972.1"/>
    </source>
</evidence>
<sequence>MGEDKDVKKIQGKASLVLATVSDTLRALVFRYLKSIRTGSSDLDQLHYSSVRVFFLFRVTNIKLEKTRIIPELCAIGNLYFCNTDYKYFVFHLFRLNGKYIFHHESQYGNLLHPAHHHHAAPVIVFGRHEHGRPNGRRRGKRSVRDPCGWNHS</sequence>
<protein>
    <submittedName>
        <fullName evidence="2">Uncharacterized protein</fullName>
    </submittedName>
</protein>
<evidence type="ECO:0000313" key="3">
    <source>
        <dbReference type="Proteomes" id="UP000887013"/>
    </source>
</evidence>
<dbReference type="Proteomes" id="UP000887013">
    <property type="component" value="Unassembled WGS sequence"/>
</dbReference>
<dbReference type="EMBL" id="BMAW01027050">
    <property type="protein sequence ID" value="GFT99972.1"/>
    <property type="molecule type" value="Genomic_DNA"/>
</dbReference>
<reference evidence="2" key="1">
    <citation type="submission" date="2020-08" db="EMBL/GenBank/DDBJ databases">
        <title>Multicomponent nature underlies the extraordinary mechanical properties of spider dragline silk.</title>
        <authorList>
            <person name="Kono N."/>
            <person name="Nakamura H."/>
            <person name="Mori M."/>
            <person name="Yoshida Y."/>
            <person name="Ohtoshi R."/>
            <person name="Malay A.D."/>
            <person name="Moran D.A.P."/>
            <person name="Tomita M."/>
            <person name="Numata K."/>
            <person name="Arakawa K."/>
        </authorList>
    </citation>
    <scope>NUCLEOTIDE SEQUENCE</scope>
</reference>